<dbReference type="AlphaFoldDB" id="A0A015KD53"/>
<protein>
    <submittedName>
        <fullName evidence="2">Uncharacterized protein</fullName>
    </submittedName>
</protein>
<gene>
    <name evidence="2" type="ORF">RirG_133470</name>
</gene>
<keyword evidence="1" id="KW-0175">Coiled coil</keyword>
<sequence>MNAPSTNQIQNVLKKRIEVLKNETSDLMEDIEGHIIDGNSDECLSNLGKLKDTLENTYEMVDRLSNCIDELERKVNELEQEINNLKDEVNKTKFFSVYRIWIRTFMNEVITKLGGGEKWRLAENGLQYLSNNMVLTKEEKVCVENLKKLLEDKDIGMDIKDIKVLQEARERSNSMFHKNNQSLKEAEMKLREPIPNDIMIYKPPLKKALKAIKKWRPDS</sequence>
<comment type="caution">
    <text evidence="2">The sequence shown here is derived from an EMBL/GenBank/DDBJ whole genome shotgun (WGS) entry which is preliminary data.</text>
</comment>
<dbReference type="EMBL" id="JEMT01022166">
    <property type="protein sequence ID" value="EXX65414.1"/>
    <property type="molecule type" value="Genomic_DNA"/>
</dbReference>
<evidence type="ECO:0000313" key="3">
    <source>
        <dbReference type="Proteomes" id="UP000022910"/>
    </source>
</evidence>
<feature type="coiled-coil region" evidence="1">
    <location>
        <begin position="54"/>
        <end position="95"/>
    </location>
</feature>
<dbReference type="OrthoDB" id="2372766at2759"/>
<proteinExistence type="predicted"/>
<evidence type="ECO:0000256" key="1">
    <source>
        <dbReference type="SAM" id="Coils"/>
    </source>
</evidence>
<keyword evidence="3" id="KW-1185">Reference proteome</keyword>
<accession>A0A015KD53</accession>
<name>A0A015KD53_RHIIW</name>
<evidence type="ECO:0000313" key="2">
    <source>
        <dbReference type="EMBL" id="EXX65414.1"/>
    </source>
</evidence>
<organism evidence="2 3">
    <name type="scientific">Rhizophagus irregularis (strain DAOM 197198w)</name>
    <name type="common">Glomus intraradices</name>
    <dbReference type="NCBI Taxonomy" id="1432141"/>
    <lineage>
        <taxon>Eukaryota</taxon>
        <taxon>Fungi</taxon>
        <taxon>Fungi incertae sedis</taxon>
        <taxon>Mucoromycota</taxon>
        <taxon>Glomeromycotina</taxon>
        <taxon>Glomeromycetes</taxon>
        <taxon>Glomerales</taxon>
        <taxon>Glomeraceae</taxon>
        <taxon>Rhizophagus</taxon>
    </lineage>
</organism>
<dbReference type="Proteomes" id="UP000022910">
    <property type="component" value="Unassembled WGS sequence"/>
</dbReference>
<dbReference type="HOGENOM" id="CLU_111679_0_0_1"/>
<reference evidence="2 3" key="1">
    <citation type="submission" date="2014-02" db="EMBL/GenBank/DDBJ databases">
        <title>Single nucleus genome sequencing reveals high similarity among nuclei of an endomycorrhizal fungus.</title>
        <authorList>
            <person name="Lin K."/>
            <person name="Geurts R."/>
            <person name="Zhang Z."/>
            <person name="Limpens E."/>
            <person name="Saunders D.G."/>
            <person name="Mu D."/>
            <person name="Pang E."/>
            <person name="Cao H."/>
            <person name="Cha H."/>
            <person name="Lin T."/>
            <person name="Zhou Q."/>
            <person name="Shang Y."/>
            <person name="Li Y."/>
            <person name="Ivanov S."/>
            <person name="Sharma T."/>
            <person name="Velzen R.V."/>
            <person name="Ruijter N.D."/>
            <person name="Aanen D.K."/>
            <person name="Win J."/>
            <person name="Kamoun S."/>
            <person name="Bisseling T."/>
            <person name="Huang S."/>
        </authorList>
    </citation>
    <scope>NUCLEOTIDE SEQUENCE [LARGE SCALE GENOMIC DNA]</scope>
    <source>
        <strain evidence="3">DAOM197198w</strain>
    </source>
</reference>